<dbReference type="Pfam" id="PF00196">
    <property type="entry name" value="GerE"/>
    <property type="match status" value="1"/>
</dbReference>
<dbReference type="SUPFAM" id="SSF46894">
    <property type="entry name" value="C-terminal effector domain of the bipartite response regulators"/>
    <property type="match status" value="1"/>
</dbReference>
<dbReference type="GO" id="GO:0006355">
    <property type="term" value="P:regulation of DNA-templated transcription"/>
    <property type="evidence" value="ECO:0007669"/>
    <property type="project" value="InterPro"/>
</dbReference>
<dbReference type="CDD" id="cd06170">
    <property type="entry name" value="LuxR_C_like"/>
    <property type="match status" value="1"/>
</dbReference>
<dbReference type="EMBL" id="OBDY01000053">
    <property type="protein sequence ID" value="SNY74731.1"/>
    <property type="molecule type" value="Genomic_DNA"/>
</dbReference>
<keyword evidence="5" id="KW-1185">Reference proteome</keyword>
<dbReference type="PANTHER" id="PTHR16305">
    <property type="entry name" value="TESTICULAR SOLUBLE ADENYLYL CYCLASE"/>
    <property type="match status" value="1"/>
</dbReference>
<dbReference type="GO" id="GO:0004016">
    <property type="term" value="F:adenylate cyclase activity"/>
    <property type="evidence" value="ECO:0007669"/>
    <property type="project" value="TreeGrafter"/>
</dbReference>
<dbReference type="Gene3D" id="1.10.10.10">
    <property type="entry name" value="Winged helix-like DNA-binding domain superfamily/Winged helix DNA-binding domain"/>
    <property type="match status" value="1"/>
</dbReference>
<evidence type="ECO:0000313" key="5">
    <source>
        <dbReference type="Proteomes" id="UP000219612"/>
    </source>
</evidence>
<dbReference type="PANTHER" id="PTHR16305:SF35">
    <property type="entry name" value="TRANSCRIPTIONAL ACTIVATOR DOMAIN"/>
    <property type="match status" value="1"/>
</dbReference>
<dbReference type="AlphaFoldDB" id="A0A285KU11"/>
<keyword evidence="2" id="KW-0067">ATP-binding</keyword>
<dbReference type="InterPro" id="IPR036388">
    <property type="entry name" value="WH-like_DNA-bd_sf"/>
</dbReference>
<dbReference type="Gene3D" id="3.40.50.300">
    <property type="entry name" value="P-loop containing nucleotide triphosphate hydrolases"/>
    <property type="match status" value="1"/>
</dbReference>
<organism evidence="4 5">
    <name type="scientific">Paractinoplanes atraurantiacus</name>
    <dbReference type="NCBI Taxonomy" id="1036182"/>
    <lineage>
        <taxon>Bacteria</taxon>
        <taxon>Bacillati</taxon>
        <taxon>Actinomycetota</taxon>
        <taxon>Actinomycetes</taxon>
        <taxon>Micromonosporales</taxon>
        <taxon>Micromonosporaceae</taxon>
        <taxon>Paractinoplanes</taxon>
    </lineage>
</organism>
<accession>A0A285KU11</accession>
<dbReference type="SUPFAM" id="SSF52540">
    <property type="entry name" value="P-loop containing nucleoside triphosphate hydrolases"/>
    <property type="match status" value="1"/>
</dbReference>
<feature type="domain" description="HTH luxR-type" evidence="3">
    <location>
        <begin position="864"/>
        <end position="926"/>
    </location>
</feature>
<evidence type="ECO:0000256" key="2">
    <source>
        <dbReference type="ARBA" id="ARBA00022840"/>
    </source>
</evidence>
<dbReference type="InterPro" id="IPR000792">
    <property type="entry name" value="Tscrpt_reg_LuxR_C"/>
</dbReference>
<protein>
    <submittedName>
        <fullName evidence="4">Regulatory protein, luxR family</fullName>
    </submittedName>
</protein>
<dbReference type="PROSITE" id="PS50043">
    <property type="entry name" value="HTH_LUXR_2"/>
    <property type="match status" value="1"/>
</dbReference>
<gene>
    <name evidence="4" type="ORF">SAMN05421748_1533</name>
</gene>
<dbReference type="GO" id="GO:0003677">
    <property type="term" value="F:DNA binding"/>
    <property type="evidence" value="ECO:0007669"/>
    <property type="project" value="InterPro"/>
</dbReference>
<reference evidence="5" key="1">
    <citation type="submission" date="2017-09" db="EMBL/GenBank/DDBJ databases">
        <authorList>
            <person name="Varghese N."/>
            <person name="Submissions S."/>
        </authorList>
    </citation>
    <scope>NUCLEOTIDE SEQUENCE [LARGE SCALE GENOMIC DNA]</scope>
    <source>
        <strain evidence="5">CGMCC 4.6857</strain>
    </source>
</reference>
<dbReference type="InterPro" id="IPR041664">
    <property type="entry name" value="AAA_16"/>
</dbReference>
<name>A0A285KU11_9ACTN</name>
<dbReference type="GO" id="GO:0005524">
    <property type="term" value="F:ATP binding"/>
    <property type="evidence" value="ECO:0007669"/>
    <property type="project" value="UniProtKB-KW"/>
</dbReference>
<evidence type="ECO:0000259" key="3">
    <source>
        <dbReference type="PROSITE" id="PS50043"/>
    </source>
</evidence>
<dbReference type="InterPro" id="IPR016032">
    <property type="entry name" value="Sig_transdc_resp-reg_C-effctor"/>
</dbReference>
<evidence type="ECO:0000256" key="1">
    <source>
        <dbReference type="ARBA" id="ARBA00022741"/>
    </source>
</evidence>
<proteinExistence type="predicted"/>
<dbReference type="Proteomes" id="UP000219612">
    <property type="component" value="Unassembled WGS sequence"/>
</dbReference>
<dbReference type="InterPro" id="IPR027417">
    <property type="entry name" value="P-loop_NTPase"/>
</dbReference>
<dbReference type="Pfam" id="PF13191">
    <property type="entry name" value="AAA_16"/>
    <property type="match status" value="1"/>
</dbReference>
<keyword evidence="1" id="KW-0547">Nucleotide-binding</keyword>
<dbReference type="GO" id="GO:0005737">
    <property type="term" value="C:cytoplasm"/>
    <property type="evidence" value="ECO:0007669"/>
    <property type="project" value="TreeGrafter"/>
</dbReference>
<dbReference type="SMART" id="SM00421">
    <property type="entry name" value="HTH_LUXR"/>
    <property type="match status" value="1"/>
</dbReference>
<dbReference type="PRINTS" id="PR00038">
    <property type="entry name" value="HTHLUXR"/>
</dbReference>
<sequence length="926" mass="98891">MLVNTAGRELRGRQREQQELDRVLREVRDGRSRALVLRGEAGTGKTALLRHLGGEAGRDGDLRVLRTAGVESESEIAYSALQQLCAPLIGELDRLPAPQRAALSVAFGLSAGETPELLILGMATLGLLSAHGRPVVCLVDDVQWLDRLSGLILAFVARRLKDESVALVFAVRDPAPEPILTDLPEIRVEGLPEAEAGALLDSVLTGPVDARVRDRILAETRGNPLALLELTKGLSAAELAFGFGGCGVASLESRVEAGFRQRIAALPGPARMALIAAAVEPVGDVLLLRRALETLGLSPEAAAPAEIDGLIEIGTAVRFSHPLVRSAAWRSADVASLREVHRALAEATDGERDPDRRAWHRAHATAGPDQEVAAELEKSAGRALARGGRSAAAAFLERAAELTRDQQRRGALLVSAAGTRAHAGSYAQVPDLLAAAEIGPLSDLDRARVERLRAQVAFAVTHGRESGPALLAAAVRLRSLDPVAARDTFLSAIGAALYAGRLGGDDLRRAALAARDALVGADRRDPLPAGPDFRGPLPAGLDFRDLLLAGLTTWILDGRDRALPLLARALDAMTEPEDLSLIWLTSPVAHELHRMDDAYRMSERAVAFARDTGALSLLPTAFALQARSLVYAGRFADAARLLDELDAAVRLTGGAVMQPTHLVLAAYRGRERPALDLIEEQLRDAAAWNDGRRHTMAAHAKAVLHNGLGNHKAALAAAQESAAYPDLGLHQWPLLELVEAAVHTGDQPIAVSACASLRERTATVDTAWSRGMQALADGLAAADEQSFRVAIEELSAPETTLEAHRARLLFGEWLRRAGRRAEARLHLRTAYEAFTEMGAEGFAERACRELAACGGNTIVRTVADPRTTEKLTPQESAIAAMAVQGRTNGEIAGSMFLSPRTVEWHLRKIYAKLGIASRRELTSALS</sequence>
<dbReference type="OrthoDB" id="3514764at2"/>
<evidence type="ECO:0000313" key="4">
    <source>
        <dbReference type="EMBL" id="SNY74731.1"/>
    </source>
</evidence>